<evidence type="ECO:0000256" key="7">
    <source>
        <dbReference type="ARBA" id="ARBA00022777"/>
    </source>
</evidence>
<keyword evidence="6" id="KW-0479">Metal-binding</keyword>
<dbReference type="InterPro" id="IPR003116">
    <property type="entry name" value="RBD_dom"/>
</dbReference>
<evidence type="ECO:0000259" key="11">
    <source>
        <dbReference type="PROSITE" id="PS50898"/>
    </source>
</evidence>
<accession>A0A444U5K3</accession>
<keyword evidence="9" id="KW-0067">ATP-binding</keyword>
<comment type="similarity">
    <text evidence="2">Belongs to the protein kinase superfamily. TKL Ser/Thr protein kinase family. RAF subfamily.</text>
</comment>
<comment type="subcellular location">
    <subcellularLocation>
        <location evidence="1">Cell membrane</location>
    </subcellularLocation>
</comment>
<dbReference type="SMART" id="SM00455">
    <property type="entry name" value="RBD"/>
    <property type="match status" value="1"/>
</dbReference>
<dbReference type="InterPro" id="IPR029071">
    <property type="entry name" value="Ubiquitin-like_domsf"/>
</dbReference>
<keyword evidence="9" id="KW-0547">Nucleotide-binding</keyword>
<dbReference type="GO" id="GO:0008270">
    <property type="term" value="F:zinc ion binding"/>
    <property type="evidence" value="ECO:0007669"/>
    <property type="project" value="UniProtKB-KW"/>
</dbReference>
<dbReference type="GO" id="GO:0004709">
    <property type="term" value="F:MAP kinase kinase kinase activity"/>
    <property type="evidence" value="ECO:0007669"/>
    <property type="project" value="TreeGrafter"/>
</dbReference>
<evidence type="ECO:0000256" key="3">
    <source>
        <dbReference type="ARBA" id="ARBA00012513"/>
    </source>
</evidence>
<dbReference type="GO" id="GO:0005829">
    <property type="term" value="C:cytosol"/>
    <property type="evidence" value="ECO:0007669"/>
    <property type="project" value="TreeGrafter"/>
</dbReference>
<evidence type="ECO:0000256" key="5">
    <source>
        <dbReference type="ARBA" id="ARBA00022679"/>
    </source>
</evidence>
<dbReference type="InterPro" id="IPR051681">
    <property type="entry name" value="Ser/Thr_Kinases-Pseudokinases"/>
</dbReference>
<feature type="binding site" evidence="9">
    <location>
        <position position="191"/>
    </location>
    <ligand>
        <name>ATP</name>
        <dbReference type="ChEBI" id="CHEBI:30616"/>
    </ligand>
</feature>
<evidence type="ECO:0000313" key="12">
    <source>
        <dbReference type="EMBL" id="RXM30496.1"/>
    </source>
</evidence>
<keyword evidence="8" id="KW-0472">Membrane</keyword>
<dbReference type="GO" id="GO:0005739">
    <property type="term" value="C:mitochondrion"/>
    <property type="evidence" value="ECO:0007669"/>
    <property type="project" value="TreeGrafter"/>
</dbReference>
<dbReference type="Gene3D" id="3.30.200.20">
    <property type="entry name" value="Phosphorylase Kinase, domain 1"/>
    <property type="match status" value="1"/>
</dbReference>
<evidence type="ECO:0000256" key="9">
    <source>
        <dbReference type="PROSITE-ProRule" id="PRU10141"/>
    </source>
</evidence>
<dbReference type="Pfam" id="PF02196">
    <property type="entry name" value="RBD"/>
    <property type="match status" value="1"/>
</dbReference>
<dbReference type="InterPro" id="IPR011009">
    <property type="entry name" value="Kinase-like_dom_sf"/>
</dbReference>
<keyword evidence="4" id="KW-1003">Cell membrane</keyword>
<evidence type="ECO:0000256" key="4">
    <source>
        <dbReference type="ARBA" id="ARBA00022475"/>
    </source>
</evidence>
<reference evidence="12 13" key="1">
    <citation type="submission" date="2019-01" db="EMBL/GenBank/DDBJ databases">
        <title>Draft Genome and Complete Hox-Cluster Characterization of the Sterlet Sturgeon (Acipenser ruthenus).</title>
        <authorList>
            <person name="Wei Q."/>
        </authorList>
    </citation>
    <scope>NUCLEOTIDE SEQUENCE [LARGE SCALE GENOMIC DNA]</scope>
    <source>
        <strain evidence="12">WHYD16114868_AA</strain>
        <tissue evidence="12">Blood</tissue>
    </source>
</reference>
<dbReference type="SUPFAM" id="SSF54236">
    <property type="entry name" value="Ubiquitin-like"/>
    <property type="match status" value="1"/>
</dbReference>
<dbReference type="Gene3D" id="3.10.20.90">
    <property type="entry name" value="Phosphatidylinositol 3-kinase Catalytic Subunit, Chain A, domain 1"/>
    <property type="match status" value="1"/>
</dbReference>
<name>A0A444U5K3_ACIRT</name>
<dbReference type="GO" id="GO:0005886">
    <property type="term" value="C:plasma membrane"/>
    <property type="evidence" value="ECO:0007669"/>
    <property type="project" value="UniProtKB-SubCell"/>
</dbReference>
<keyword evidence="7 12" id="KW-0418">Kinase</keyword>
<feature type="domain" description="Protein kinase" evidence="10">
    <location>
        <begin position="165"/>
        <end position="361"/>
    </location>
</feature>
<protein>
    <recommendedName>
        <fullName evidence="3">non-specific serine/threonine protein kinase</fullName>
        <ecNumber evidence="3">2.7.11.1</ecNumber>
    </recommendedName>
</protein>
<dbReference type="PROSITE" id="PS00107">
    <property type="entry name" value="PROTEIN_KINASE_ATP"/>
    <property type="match status" value="1"/>
</dbReference>
<comment type="caution">
    <text evidence="12">The sequence shown here is derived from an EMBL/GenBank/DDBJ whole genome shotgun (WGS) entry which is preliminary data.</text>
</comment>
<feature type="domain" description="RBD" evidence="11">
    <location>
        <begin position="56"/>
        <end position="132"/>
    </location>
</feature>
<dbReference type="FunFam" id="1.10.510.10:FF:002180">
    <property type="match status" value="1"/>
</dbReference>
<dbReference type="PANTHER" id="PTHR44329:SF22">
    <property type="entry name" value="RAF PROTO-ONCOGENE SERINE_THREONINE-PROTEIN KINASE"/>
    <property type="match status" value="1"/>
</dbReference>
<dbReference type="PROSITE" id="PS50011">
    <property type="entry name" value="PROTEIN_KINASE_DOM"/>
    <property type="match status" value="1"/>
</dbReference>
<keyword evidence="6" id="KW-0862">Zinc</keyword>
<dbReference type="EC" id="2.7.11.1" evidence="3"/>
<dbReference type="PROSITE" id="PS50898">
    <property type="entry name" value="RBD"/>
    <property type="match status" value="1"/>
</dbReference>
<dbReference type="PANTHER" id="PTHR44329">
    <property type="entry name" value="SERINE/THREONINE-PROTEIN KINASE TNNI3K-RELATED"/>
    <property type="match status" value="1"/>
</dbReference>
<dbReference type="AlphaFoldDB" id="A0A444U5K3"/>
<evidence type="ECO:0000256" key="2">
    <source>
        <dbReference type="ARBA" id="ARBA00010507"/>
    </source>
</evidence>
<dbReference type="InterPro" id="IPR017441">
    <property type="entry name" value="Protein_kinase_ATP_BS"/>
</dbReference>
<keyword evidence="6" id="KW-0863">Zinc-finger</keyword>
<dbReference type="SUPFAM" id="SSF56112">
    <property type="entry name" value="Protein kinase-like (PK-like)"/>
    <property type="match status" value="1"/>
</dbReference>
<dbReference type="InterPro" id="IPR001245">
    <property type="entry name" value="Ser-Thr/Tyr_kinase_cat_dom"/>
</dbReference>
<dbReference type="InterPro" id="IPR000719">
    <property type="entry name" value="Prot_kinase_dom"/>
</dbReference>
<keyword evidence="13" id="KW-1185">Reference proteome</keyword>
<evidence type="ECO:0000259" key="10">
    <source>
        <dbReference type="PROSITE" id="PS50011"/>
    </source>
</evidence>
<evidence type="ECO:0000313" key="13">
    <source>
        <dbReference type="Proteomes" id="UP000289886"/>
    </source>
</evidence>
<evidence type="ECO:0000256" key="6">
    <source>
        <dbReference type="ARBA" id="ARBA00022771"/>
    </source>
</evidence>
<dbReference type="Gene3D" id="1.10.510.10">
    <property type="entry name" value="Transferase(Phosphotransferase) domain 1"/>
    <property type="match status" value="1"/>
</dbReference>
<dbReference type="Pfam" id="PF07714">
    <property type="entry name" value="PK_Tyr_Ser-Thr"/>
    <property type="match status" value="1"/>
</dbReference>
<dbReference type="GO" id="GO:0005524">
    <property type="term" value="F:ATP binding"/>
    <property type="evidence" value="ECO:0007669"/>
    <property type="project" value="UniProtKB-UniRule"/>
</dbReference>
<dbReference type="EMBL" id="SCEB01215263">
    <property type="protein sequence ID" value="RXM30496.1"/>
    <property type="molecule type" value="Genomic_DNA"/>
</dbReference>
<sequence length="361" mass="41242">MEHFHEAWKTLSNGFGLKDSVFEDSPCMSPTIAQGFPYQRRSSDESRITDSSKTSCTIRVYLPNKQRTVVNVRPGMTLHDCLIKALKVRGLQPQCCAVFRLHHGQRRLCPTPGESGGPSLPPLSSRRMRESLSRFPVRMQLEVMNQRQRGERDSSYYWEIEANEVMLLSRIGSGSFGTVYKGKWHGDVAVKILKVTDPTPEQFQAFRNEVAVLRVHLIKIFAEMYKAPEVIRMQDNNPYSFQSDVYSYGIVLYELMTGELPYSQIANRDQIIFMVGRGYLSPDLSKLYKSCPKAMKRLVADCIKQKKDDRPLFPQILSSIELLQHSLPKINRSTSEPSLHRATHTEDINSCTLTSMKLPVF</sequence>
<evidence type="ECO:0000256" key="1">
    <source>
        <dbReference type="ARBA" id="ARBA00004236"/>
    </source>
</evidence>
<organism evidence="12 13">
    <name type="scientific">Acipenser ruthenus</name>
    <name type="common">Sterlet sturgeon</name>
    <dbReference type="NCBI Taxonomy" id="7906"/>
    <lineage>
        <taxon>Eukaryota</taxon>
        <taxon>Metazoa</taxon>
        <taxon>Chordata</taxon>
        <taxon>Craniata</taxon>
        <taxon>Vertebrata</taxon>
        <taxon>Euteleostomi</taxon>
        <taxon>Actinopterygii</taxon>
        <taxon>Chondrostei</taxon>
        <taxon>Acipenseriformes</taxon>
        <taxon>Acipenseridae</taxon>
        <taxon>Acipenser</taxon>
    </lineage>
</organism>
<keyword evidence="5" id="KW-0808">Transferase</keyword>
<proteinExistence type="inferred from homology"/>
<evidence type="ECO:0000256" key="8">
    <source>
        <dbReference type="ARBA" id="ARBA00023136"/>
    </source>
</evidence>
<gene>
    <name evidence="12" type="ORF">EOD39_17915</name>
</gene>
<dbReference type="Proteomes" id="UP000289886">
    <property type="component" value="Unassembled WGS sequence"/>
</dbReference>